<dbReference type="AlphaFoldDB" id="A0A485L5P4"/>
<feature type="transmembrane region" description="Helical" evidence="1">
    <location>
        <begin position="388"/>
        <end position="411"/>
    </location>
</feature>
<reference evidence="2" key="2">
    <citation type="submission" date="2019-06" db="EMBL/GenBank/DDBJ databases">
        <title>Genomics analysis of Aphanomyces spp. identifies a new class of oomycete effector associated with host adaptation.</title>
        <authorList>
            <person name="Gaulin E."/>
        </authorList>
    </citation>
    <scope>NUCLEOTIDE SEQUENCE</scope>
    <source>
        <strain evidence="2">CBS 578.67</strain>
    </source>
</reference>
<reference evidence="3 4" key="1">
    <citation type="submission" date="2019-03" db="EMBL/GenBank/DDBJ databases">
        <authorList>
            <person name="Gaulin E."/>
            <person name="Dumas B."/>
        </authorList>
    </citation>
    <scope>NUCLEOTIDE SEQUENCE [LARGE SCALE GENOMIC DNA]</scope>
    <source>
        <strain evidence="3">CBS 568.67</strain>
    </source>
</reference>
<feature type="transmembrane region" description="Helical" evidence="1">
    <location>
        <begin position="432"/>
        <end position="449"/>
    </location>
</feature>
<feature type="transmembrane region" description="Helical" evidence="1">
    <location>
        <begin position="455"/>
        <end position="474"/>
    </location>
</feature>
<keyword evidence="1" id="KW-1133">Transmembrane helix</keyword>
<name>A0A485L5P4_9STRA</name>
<evidence type="ECO:0000313" key="3">
    <source>
        <dbReference type="EMBL" id="VFT92893.1"/>
    </source>
</evidence>
<evidence type="ECO:0000313" key="4">
    <source>
        <dbReference type="Proteomes" id="UP000332933"/>
    </source>
</evidence>
<dbReference type="OrthoDB" id="60662at2759"/>
<keyword evidence="4" id="KW-1185">Reference proteome</keyword>
<accession>A0A485L5P4</accession>
<gene>
    <name evidence="3" type="primary">Aste57867_16110</name>
    <name evidence="2" type="ORF">As57867_016054</name>
    <name evidence="3" type="ORF">ASTE57867_16110</name>
</gene>
<feature type="transmembrane region" description="Helical" evidence="1">
    <location>
        <begin position="525"/>
        <end position="545"/>
    </location>
</feature>
<protein>
    <submittedName>
        <fullName evidence="3">Aste57867_16110 protein</fullName>
    </submittedName>
</protein>
<keyword evidence="1" id="KW-0812">Transmembrane</keyword>
<evidence type="ECO:0000256" key="1">
    <source>
        <dbReference type="SAM" id="Phobius"/>
    </source>
</evidence>
<keyword evidence="1" id="KW-0472">Membrane</keyword>
<proteinExistence type="predicted"/>
<sequence>MSWFSNRIAVQPIGPASATVQTLRRVHFSFDRVYPVVSRTLAFLSALAVLFCEIVASNTNKQFLMGTTTKVAFNSNYNSYLMPSFLASIVSKPSAIQRMLTTLSINTTTPFVAYLDTTTSGPSALQPNSCNPPTLNTDYLYDISYVQPLLRHALAHVHGLGWIDNAFVLVDCSFKGRALGDTTITKFYLVDKTLTNFSTFVTQTLSIRRPAKGLLTSGGVAMLSTTPIASMDVDPMTGFVTSNASATYDITIGFTFPFDWQPFERIALDAVVPPTGQWDATVVGTGERFSLAGTTGIYRGSPTVQAGFDYYYWALPDNPIAFVAAIEYTNVNVRKDVFGWVRCFLGLGIGFNIAINTLASLVVAVNMWRDLRVVWVPDVYPAMQRRALLRAVLLVLECVGNDWWYPYLYALGQGGYRLQFGGTLIFHELPRVDGLLLCLAVSFAAAWLFQLRLKLFIVVAIYFLCFSLRMWIVNKFGVCTTRANEIVLDAFLANVLPGNGGMDLWTFHEDYVVHFDLIANELTWLWVAMGLSLVYATCLKLVFVWSKWTTTTTRRHDLTTPLKSKRVTPWRHVIVPETIVTKARHASSDQTRSFLYDPLTATDDEDTQIERSAGRTLHNMIGFVASTEDYAIMDGTQRMVMTPSGVWLLGFVIVNRRLVVSINDYFPLVLNTLTQMALFRIYGFDLKDNVVATHKHKIAPHEVQRSELIRLSLQNLA</sequence>
<dbReference type="EMBL" id="VJMH01005802">
    <property type="protein sequence ID" value="KAF0692864.1"/>
    <property type="molecule type" value="Genomic_DNA"/>
</dbReference>
<evidence type="ECO:0000313" key="2">
    <source>
        <dbReference type="EMBL" id="KAF0692864.1"/>
    </source>
</evidence>
<dbReference type="EMBL" id="CAADRA010005823">
    <property type="protein sequence ID" value="VFT92893.1"/>
    <property type="molecule type" value="Genomic_DNA"/>
</dbReference>
<dbReference type="Proteomes" id="UP000332933">
    <property type="component" value="Unassembled WGS sequence"/>
</dbReference>
<organism evidence="3 4">
    <name type="scientific">Aphanomyces stellatus</name>
    <dbReference type="NCBI Taxonomy" id="120398"/>
    <lineage>
        <taxon>Eukaryota</taxon>
        <taxon>Sar</taxon>
        <taxon>Stramenopiles</taxon>
        <taxon>Oomycota</taxon>
        <taxon>Saprolegniomycetes</taxon>
        <taxon>Saprolegniales</taxon>
        <taxon>Verrucalvaceae</taxon>
        <taxon>Aphanomyces</taxon>
    </lineage>
</organism>
<feature type="transmembrane region" description="Helical" evidence="1">
    <location>
        <begin position="344"/>
        <end position="368"/>
    </location>
</feature>